<proteinExistence type="predicted"/>
<feature type="compositionally biased region" description="Polar residues" evidence="1">
    <location>
        <begin position="32"/>
        <end position="45"/>
    </location>
</feature>
<name>A0A1M7UDB4_9BRAD</name>
<dbReference type="OrthoDB" id="8258334at2"/>
<protein>
    <submittedName>
        <fullName evidence="3">Uncharacterized protein</fullName>
    </submittedName>
</protein>
<keyword evidence="2" id="KW-0812">Transmembrane</keyword>
<evidence type="ECO:0000256" key="2">
    <source>
        <dbReference type="SAM" id="Phobius"/>
    </source>
</evidence>
<dbReference type="AlphaFoldDB" id="A0A1M7UDB4"/>
<dbReference type="Proteomes" id="UP000184096">
    <property type="component" value="Chromosome I"/>
</dbReference>
<organism evidence="3 4">
    <name type="scientific">Bradyrhizobium erythrophlei</name>
    <dbReference type="NCBI Taxonomy" id="1437360"/>
    <lineage>
        <taxon>Bacteria</taxon>
        <taxon>Pseudomonadati</taxon>
        <taxon>Pseudomonadota</taxon>
        <taxon>Alphaproteobacteria</taxon>
        <taxon>Hyphomicrobiales</taxon>
        <taxon>Nitrobacteraceae</taxon>
        <taxon>Bradyrhizobium</taxon>
    </lineage>
</organism>
<feature type="region of interest" description="Disordered" evidence="1">
    <location>
        <begin position="28"/>
        <end position="59"/>
    </location>
</feature>
<evidence type="ECO:0000256" key="1">
    <source>
        <dbReference type="SAM" id="MobiDB-lite"/>
    </source>
</evidence>
<sequence length="59" mass="6249">MPDWILGPVCVVLLVGFIFYAFRQGTKIAPDRTSNGGRTENDYPNSSDGGGSDAGGHSF</sequence>
<gene>
    <name evidence="3" type="ORF">SAMN05444170_4525</name>
</gene>
<accession>A0A1M7UDB4</accession>
<feature type="compositionally biased region" description="Gly residues" evidence="1">
    <location>
        <begin position="48"/>
        <end position="59"/>
    </location>
</feature>
<evidence type="ECO:0000313" key="3">
    <source>
        <dbReference type="EMBL" id="SHN80850.1"/>
    </source>
</evidence>
<feature type="transmembrane region" description="Helical" evidence="2">
    <location>
        <begin position="6"/>
        <end position="22"/>
    </location>
</feature>
<evidence type="ECO:0000313" key="4">
    <source>
        <dbReference type="Proteomes" id="UP000184096"/>
    </source>
</evidence>
<keyword evidence="4" id="KW-1185">Reference proteome</keyword>
<dbReference type="RefSeq" id="WP_156898647.1">
    <property type="nucleotide sequence ID" value="NZ_LT670849.1"/>
</dbReference>
<dbReference type="EMBL" id="LT670849">
    <property type="protein sequence ID" value="SHN80850.1"/>
    <property type="molecule type" value="Genomic_DNA"/>
</dbReference>
<keyword evidence="2" id="KW-0472">Membrane</keyword>
<reference evidence="4" key="1">
    <citation type="submission" date="2016-11" db="EMBL/GenBank/DDBJ databases">
        <authorList>
            <person name="Varghese N."/>
            <person name="Submissions S."/>
        </authorList>
    </citation>
    <scope>NUCLEOTIDE SEQUENCE [LARGE SCALE GENOMIC DNA]</scope>
    <source>
        <strain evidence="4">GAS401</strain>
    </source>
</reference>
<keyword evidence="2" id="KW-1133">Transmembrane helix</keyword>